<evidence type="ECO:0000313" key="1">
    <source>
        <dbReference type="EMBL" id="POR32662.1"/>
    </source>
</evidence>
<dbReference type="Gene3D" id="3.40.50.720">
    <property type="entry name" value="NAD(P)-binding Rossmann-like Domain"/>
    <property type="match status" value="1"/>
</dbReference>
<comment type="caution">
    <text evidence="1">The sequence shown here is derived from an EMBL/GenBank/DDBJ whole genome shotgun (WGS) entry which is preliminary data.</text>
</comment>
<protein>
    <submittedName>
        <fullName evidence="1">Uncharacterized protein</fullName>
    </submittedName>
</protein>
<dbReference type="OrthoDB" id="7289984at2759"/>
<evidence type="ECO:0000313" key="2">
    <source>
        <dbReference type="Proteomes" id="UP000237481"/>
    </source>
</evidence>
<organism evidence="1 2">
    <name type="scientific">Tolypocladium paradoxum</name>
    <dbReference type="NCBI Taxonomy" id="94208"/>
    <lineage>
        <taxon>Eukaryota</taxon>
        <taxon>Fungi</taxon>
        <taxon>Dikarya</taxon>
        <taxon>Ascomycota</taxon>
        <taxon>Pezizomycotina</taxon>
        <taxon>Sordariomycetes</taxon>
        <taxon>Hypocreomycetidae</taxon>
        <taxon>Hypocreales</taxon>
        <taxon>Ophiocordycipitaceae</taxon>
        <taxon>Tolypocladium</taxon>
    </lineage>
</organism>
<dbReference type="Proteomes" id="UP000237481">
    <property type="component" value="Unassembled WGS sequence"/>
</dbReference>
<dbReference type="EMBL" id="PKSG01000823">
    <property type="protein sequence ID" value="POR32662.1"/>
    <property type="molecule type" value="Genomic_DNA"/>
</dbReference>
<keyword evidence="2" id="KW-1185">Reference proteome</keyword>
<gene>
    <name evidence="1" type="ORF">TPAR_07133</name>
</gene>
<proteinExistence type="predicted"/>
<dbReference type="AlphaFoldDB" id="A0A2S4KR46"/>
<reference evidence="1 2" key="1">
    <citation type="submission" date="2018-01" db="EMBL/GenBank/DDBJ databases">
        <title>Harnessing the power of phylogenomics to disentangle the directionality and signatures of interkingdom host jumping in the parasitic fungal genus Tolypocladium.</title>
        <authorList>
            <person name="Quandt C.A."/>
            <person name="Patterson W."/>
            <person name="Spatafora J.W."/>
        </authorList>
    </citation>
    <scope>NUCLEOTIDE SEQUENCE [LARGE SCALE GENOMIC DNA]</scope>
    <source>
        <strain evidence="1 2">NRBC 100945</strain>
    </source>
</reference>
<accession>A0A2S4KR46</accession>
<name>A0A2S4KR46_9HYPO</name>
<sequence>MEIWGSGDDGWQWTTEGDAGEFAAEIVLRDDAPKGGFWRACSGSHTFKQMASTSAEVQGTGGSIKIKGSVDEPRERALGARKLGSPREFWTYIGWFNQFCTVEGTWTLKTLDNDKLCMVADLLLPATTVVANVRDPSHSTAQSLHNIPTADDSKLVILPLDDKVEVIGYSSLQNRLEEQGVSQLGIVVANAGMNISVEFKDQGLTFGIIHPG</sequence>